<evidence type="ECO:0000313" key="3">
    <source>
        <dbReference type="Proteomes" id="UP000000503"/>
    </source>
</evidence>
<dbReference type="Gene3D" id="3.40.50.1010">
    <property type="entry name" value="5'-nuclease"/>
    <property type="match status" value="1"/>
</dbReference>
<dbReference type="HOGENOM" id="CLU_147327_0_0_12"/>
<dbReference type="eggNOG" id="COG1848">
    <property type="taxonomic scope" value="Bacteria"/>
</dbReference>
<dbReference type="OrthoDB" id="338086at2"/>
<dbReference type="AlphaFoldDB" id="F8EYB1"/>
<proteinExistence type="predicted"/>
<protein>
    <submittedName>
        <fullName evidence="2">PilT protein domain protein</fullName>
    </submittedName>
</protein>
<reference evidence="3" key="1">
    <citation type="journal article" date="2013" name="Stand. Genomic Sci.">
        <title>Genome sequence of the thermophilic fresh-water bacterium Spirochaeta caldaria type strain (H1(T)), reclassification of Spirochaeta caldaria, Spirochaeta stenostrepta, and Spirochaeta zuelzerae in the genus Treponema as Treponema caldaria comb. nov., Treponema stenostrepta comb. nov., and Treponema zuelzerae comb. nov., and emendation of the genus Treponema.</title>
        <authorList>
            <person name="Abt B."/>
            <person name="Goker M."/>
            <person name="Scheuner C."/>
            <person name="Han C."/>
            <person name="Lu M."/>
            <person name="Misra M."/>
            <person name="Lapidus A."/>
            <person name="Nolan M."/>
            <person name="Lucas S."/>
            <person name="Hammon N."/>
            <person name="Deshpande S."/>
            <person name="Cheng J.F."/>
            <person name="Tapia R."/>
            <person name="Goodwin L.A."/>
            <person name="Pitluck S."/>
            <person name="Liolios K."/>
            <person name="Pagani I."/>
            <person name="Ivanova N."/>
            <person name="Mavromatis K."/>
            <person name="Mikhailova N."/>
            <person name="Huntemann M."/>
            <person name="Pati A."/>
            <person name="Chen A."/>
            <person name="Palaniappan K."/>
            <person name="Land M."/>
            <person name="Hauser L."/>
            <person name="Jeffries C.D."/>
            <person name="Rohde M."/>
            <person name="Spring S."/>
            <person name="Gronow S."/>
            <person name="Detter J.C."/>
            <person name="Bristow J."/>
            <person name="Eisen J.A."/>
            <person name="Markowitz V."/>
            <person name="Hugenholtz P."/>
            <person name="Kyrpides N.C."/>
            <person name="Woyke T."/>
            <person name="Klenk H.P."/>
        </authorList>
    </citation>
    <scope>NUCLEOTIDE SEQUENCE</scope>
    <source>
        <strain evidence="3">ATCC 51460 / DSM 7334 / H1</strain>
    </source>
</reference>
<sequence length="152" mass="17879">MLYYFDSSVLLAILLDEKRKDKALDLWNEASIRVSSILLKLETITVLRRTFEHNKTKLETNWITKKTAELQEFLKEVNFRIIDEDIENIIVLRKEIAKCKTLDAIHIATALEFSSLIPASDLYFYTFDKNMSELAKSCKFKINKLEEDHFIQ</sequence>
<dbReference type="CDD" id="cd09874">
    <property type="entry name" value="PIN_MT3492-like"/>
    <property type="match status" value="1"/>
</dbReference>
<organism evidence="2 3">
    <name type="scientific">Gracilinema caldarium (strain ATCC 51460 / DSM 7334 / H1)</name>
    <name type="common">Treponema caldarium</name>
    <dbReference type="NCBI Taxonomy" id="744872"/>
    <lineage>
        <taxon>Bacteria</taxon>
        <taxon>Pseudomonadati</taxon>
        <taxon>Spirochaetota</taxon>
        <taxon>Spirochaetia</taxon>
        <taxon>Spirochaetales</taxon>
        <taxon>Breznakiellaceae</taxon>
        <taxon>Gracilinema</taxon>
    </lineage>
</organism>
<evidence type="ECO:0000313" key="2">
    <source>
        <dbReference type="EMBL" id="AEJ18270.1"/>
    </source>
</evidence>
<dbReference type="KEGG" id="scd:Spica_0100"/>
<dbReference type="InterPro" id="IPR002716">
    <property type="entry name" value="PIN_dom"/>
</dbReference>
<dbReference type="EMBL" id="CP002868">
    <property type="protein sequence ID" value="AEJ18270.1"/>
    <property type="molecule type" value="Genomic_DNA"/>
</dbReference>
<dbReference type="Pfam" id="PF01850">
    <property type="entry name" value="PIN"/>
    <property type="match status" value="1"/>
</dbReference>
<dbReference type="STRING" id="744872.Spica_0100"/>
<dbReference type="RefSeq" id="WP_013967583.1">
    <property type="nucleotide sequence ID" value="NC_015732.1"/>
</dbReference>
<gene>
    <name evidence="2" type="ordered locus">Spica_0100</name>
</gene>
<evidence type="ECO:0000259" key="1">
    <source>
        <dbReference type="Pfam" id="PF01850"/>
    </source>
</evidence>
<dbReference type="Proteomes" id="UP000000503">
    <property type="component" value="Chromosome"/>
</dbReference>
<dbReference type="InterPro" id="IPR029060">
    <property type="entry name" value="PIN-like_dom_sf"/>
</dbReference>
<feature type="domain" description="PIN" evidence="1">
    <location>
        <begin position="3"/>
        <end position="135"/>
    </location>
</feature>
<keyword evidence="3" id="KW-1185">Reference proteome</keyword>
<name>F8EYB1_GRAC1</name>
<accession>F8EYB1</accession>
<dbReference type="SUPFAM" id="SSF88723">
    <property type="entry name" value="PIN domain-like"/>
    <property type="match status" value="1"/>
</dbReference>